<protein>
    <submittedName>
        <fullName evidence="6">Ribosomal protein L22</fullName>
    </submittedName>
</protein>
<dbReference type="SUPFAM" id="SSF54843">
    <property type="entry name" value="Ribosomal protein L22"/>
    <property type="match status" value="1"/>
</dbReference>
<dbReference type="OrthoDB" id="416470at2759"/>
<organism evidence="6 7">
    <name type="scientific">Lophium mytilinum</name>
    <dbReference type="NCBI Taxonomy" id="390894"/>
    <lineage>
        <taxon>Eukaryota</taxon>
        <taxon>Fungi</taxon>
        <taxon>Dikarya</taxon>
        <taxon>Ascomycota</taxon>
        <taxon>Pezizomycotina</taxon>
        <taxon>Dothideomycetes</taxon>
        <taxon>Pleosporomycetidae</taxon>
        <taxon>Mytilinidiales</taxon>
        <taxon>Mytilinidiaceae</taxon>
        <taxon>Lophium</taxon>
    </lineage>
</organism>
<accession>A0A6A6QPC8</accession>
<dbReference type="Gene3D" id="3.90.470.10">
    <property type="entry name" value="Ribosomal protein L22/L17"/>
    <property type="match status" value="1"/>
</dbReference>
<proteinExistence type="inferred from homology"/>
<evidence type="ECO:0000256" key="5">
    <source>
        <dbReference type="SAM" id="MobiDB-lite"/>
    </source>
</evidence>
<dbReference type="InterPro" id="IPR047867">
    <property type="entry name" value="Ribosomal_uL22_bac/org-type"/>
</dbReference>
<dbReference type="PANTHER" id="PTHR13501:SF10">
    <property type="entry name" value="LARGE RIBOSOMAL SUBUNIT PROTEIN UL22M"/>
    <property type="match status" value="1"/>
</dbReference>
<dbReference type="Pfam" id="PF00237">
    <property type="entry name" value="Ribosomal_L22"/>
    <property type="match status" value="1"/>
</dbReference>
<reference evidence="6" key="1">
    <citation type="journal article" date="2020" name="Stud. Mycol.">
        <title>101 Dothideomycetes genomes: a test case for predicting lifestyles and emergence of pathogens.</title>
        <authorList>
            <person name="Haridas S."/>
            <person name="Albert R."/>
            <person name="Binder M."/>
            <person name="Bloem J."/>
            <person name="Labutti K."/>
            <person name="Salamov A."/>
            <person name="Andreopoulos B."/>
            <person name="Baker S."/>
            <person name="Barry K."/>
            <person name="Bills G."/>
            <person name="Bluhm B."/>
            <person name="Cannon C."/>
            <person name="Castanera R."/>
            <person name="Culley D."/>
            <person name="Daum C."/>
            <person name="Ezra D."/>
            <person name="Gonzalez J."/>
            <person name="Henrissat B."/>
            <person name="Kuo A."/>
            <person name="Liang C."/>
            <person name="Lipzen A."/>
            <person name="Lutzoni F."/>
            <person name="Magnuson J."/>
            <person name="Mondo S."/>
            <person name="Nolan M."/>
            <person name="Ohm R."/>
            <person name="Pangilinan J."/>
            <person name="Park H.-J."/>
            <person name="Ramirez L."/>
            <person name="Alfaro M."/>
            <person name="Sun H."/>
            <person name="Tritt A."/>
            <person name="Yoshinaga Y."/>
            <person name="Zwiers L.-H."/>
            <person name="Turgeon B."/>
            <person name="Goodwin S."/>
            <person name="Spatafora J."/>
            <person name="Crous P."/>
            <person name="Grigoriev I."/>
        </authorList>
    </citation>
    <scope>NUCLEOTIDE SEQUENCE</scope>
    <source>
        <strain evidence="6">CBS 269.34</strain>
    </source>
</reference>
<evidence type="ECO:0000256" key="4">
    <source>
        <dbReference type="RuleBase" id="RU004005"/>
    </source>
</evidence>
<keyword evidence="2 4" id="KW-0689">Ribosomal protein</keyword>
<sequence>MEQRARRVEVLKALETPSKAIAKKQPPRKELAVEADADTPADSASHLDRHIAAYALDPFPAKRRAWERKRVIRTIRHRGRLSKTALLLRTERSAEYKSPFFNTSVKKLTKLANQIAGKPVAQALVQMRFSKKKVAREVLASLKMARDTAVVERGMGLGKAEGRAGESVEVEDKRGKTRVVRDRTEIYVDQAWVGRGPYSMSVMPRARGRADVLRHPKTSISFVLKEEATRIRLSDEYKKKRDNRKLWVQLPDRPITAQRQYALW</sequence>
<keyword evidence="3 4" id="KW-0687">Ribonucleoprotein</keyword>
<evidence type="ECO:0000256" key="3">
    <source>
        <dbReference type="ARBA" id="ARBA00023274"/>
    </source>
</evidence>
<dbReference type="GO" id="GO:0003735">
    <property type="term" value="F:structural constituent of ribosome"/>
    <property type="evidence" value="ECO:0007669"/>
    <property type="project" value="InterPro"/>
</dbReference>
<dbReference type="AlphaFoldDB" id="A0A6A6QPC8"/>
<dbReference type="InterPro" id="IPR001063">
    <property type="entry name" value="Ribosomal_uL22"/>
</dbReference>
<dbReference type="GO" id="GO:0006412">
    <property type="term" value="P:translation"/>
    <property type="evidence" value="ECO:0007669"/>
    <property type="project" value="InterPro"/>
</dbReference>
<keyword evidence="7" id="KW-1185">Reference proteome</keyword>
<evidence type="ECO:0000313" key="7">
    <source>
        <dbReference type="Proteomes" id="UP000799750"/>
    </source>
</evidence>
<comment type="similarity">
    <text evidence="1 4">Belongs to the universal ribosomal protein uL22 family.</text>
</comment>
<dbReference type="Proteomes" id="UP000799750">
    <property type="component" value="Unassembled WGS sequence"/>
</dbReference>
<feature type="region of interest" description="Disordered" evidence="5">
    <location>
        <begin position="19"/>
        <end position="43"/>
    </location>
</feature>
<evidence type="ECO:0000256" key="1">
    <source>
        <dbReference type="ARBA" id="ARBA00009451"/>
    </source>
</evidence>
<dbReference type="GO" id="GO:0015934">
    <property type="term" value="C:large ribosomal subunit"/>
    <property type="evidence" value="ECO:0007669"/>
    <property type="project" value="InterPro"/>
</dbReference>
<dbReference type="CDD" id="cd00336">
    <property type="entry name" value="Ribosomal_L22"/>
    <property type="match status" value="1"/>
</dbReference>
<evidence type="ECO:0000313" key="6">
    <source>
        <dbReference type="EMBL" id="KAF2493563.1"/>
    </source>
</evidence>
<dbReference type="InterPro" id="IPR036394">
    <property type="entry name" value="Ribosomal_uL22_sf"/>
</dbReference>
<dbReference type="FunFam" id="3.90.470.10:FF:000017">
    <property type="entry name" value="54S ribosomal protein L22, mitochondrial"/>
    <property type="match status" value="1"/>
</dbReference>
<evidence type="ECO:0000256" key="2">
    <source>
        <dbReference type="ARBA" id="ARBA00022980"/>
    </source>
</evidence>
<name>A0A6A6QPC8_9PEZI</name>
<dbReference type="PANTHER" id="PTHR13501">
    <property type="entry name" value="CHLOROPLAST 50S RIBOSOMAL PROTEIN L22-RELATED"/>
    <property type="match status" value="1"/>
</dbReference>
<dbReference type="EMBL" id="MU004192">
    <property type="protein sequence ID" value="KAF2493563.1"/>
    <property type="molecule type" value="Genomic_DNA"/>
</dbReference>
<gene>
    <name evidence="6" type="ORF">BU16DRAFT_490252</name>
</gene>